<protein>
    <recommendedName>
        <fullName evidence="2">DUF8054 domain-containing protein</fullName>
    </recommendedName>
</protein>
<comment type="caution">
    <text evidence="3">The sequence shown here is derived from an EMBL/GenBank/DDBJ whole genome shotgun (WGS) entry which is preliminary data.</text>
</comment>
<accession>A0ABD5Z5S5</accession>
<evidence type="ECO:0000256" key="1">
    <source>
        <dbReference type="SAM" id="MobiDB-lite"/>
    </source>
</evidence>
<reference evidence="3 4" key="1">
    <citation type="journal article" date="2019" name="Int. J. Syst. Evol. Microbiol.">
        <title>The Global Catalogue of Microorganisms (GCM) 10K type strain sequencing project: providing services to taxonomists for standard genome sequencing and annotation.</title>
        <authorList>
            <consortium name="The Broad Institute Genomics Platform"/>
            <consortium name="The Broad Institute Genome Sequencing Center for Infectious Disease"/>
            <person name="Wu L."/>
            <person name="Ma J."/>
        </authorList>
    </citation>
    <scope>NUCLEOTIDE SEQUENCE [LARGE SCALE GENOMIC DNA]</scope>
    <source>
        <strain evidence="3 4">XZGYJ-43</strain>
    </source>
</reference>
<dbReference type="InterPro" id="IPR058367">
    <property type="entry name" value="DUF8054"/>
</dbReference>
<evidence type="ECO:0000313" key="3">
    <source>
        <dbReference type="EMBL" id="MFC7200459.1"/>
    </source>
</evidence>
<evidence type="ECO:0000259" key="2">
    <source>
        <dbReference type="Pfam" id="PF26239"/>
    </source>
</evidence>
<proteinExistence type="predicted"/>
<feature type="compositionally biased region" description="Basic and acidic residues" evidence="1">
    <location>
        <begin position="159"/>
        <end position="169"/>
    </location>
</feature>
<dbReference type="AlphaFoldDB" id="A0ABD5Z5S5"/>
<feature type="region of interest" description="Disordered" evidence="1">
    <location>
        <begin position="159"/>
        <end position="194"/>
    </location>
</feature>
<dbReference type="RefSeq" id="WP_279527239.1">
    <property type="nucleotide sequence ID" value="NZ_CP122312.1"/>
</dbReference>
<feature type="compositionally biased region" description="Low complexity" evidence="1">
    <location>
        <begin position="174"/>
        <end position="186"/>
    </location>
</feature>
<evidence type="ECO:0000313" key="4">
    <source>
        <dbReference type="Proteomes" id="UP001596447"/>
    </source>
</evidence>
<dbReference type="Pfam" id="PF26239">
    <property type="entry name" value="DUF8054"/>
    <property type="match status" value="1"/>
</dbReference>
<organism evidence="3 4">
    <name type="scientific">Halospeciosus flavus</name>
    <dbReference type="NCBI Taxonomy" id="3032283"/>
    <lineage>
        <taxon>Archaea</taxon>
        <taxon>Methanobacteriati</taxon>
        <taxon>Methanobacteriota</taxon>
        <taxon>Stenosarchaea group</taxon>
        <taxon>Halobacteria</taxon>
        <taxon>Halobacteriales</taxon>
        <taxon>Halobacteriaceae</taxon>
        <taxon>Halospeciosus</taxon>
    </lineage>
</organism>
<sequence>MSATGDLVFSRVLPDVGTALTLALDRTFTGRAEVTPQSSLLLDGDGDGVATVAFDAGVPTHVRHDDGRNGPDAVAALAVAGPSLVELYETTGDASLGTACRVAATTPATNLADEALVERTRAAAPDDTGTRENDASDDGLAAVEAFLADGDAIAELQTRAREEAERRAAEWGFDAGAQADTDAATGPEPPSDPG</sequence>
<feature type="domain" description="DUF8054" evidence="2">
    <location>
        <begin position="4"/>
        <end position="173"/>
    </location>
</feature>
<name>A0ABD5Z5S5_9EURY</name>
<gene>
    <name evidence="3" type="ORF">ACFQJ9_13730</name>
</gene>
<dbReference type="Proteomes" id="UP001596447">
    <property type="component" value="Unassembled WGS sequence"/>
</dbReference>
<keyword evidence="4" id="KW-1185">Reference proteome</keyword>
<dbReference type="EMBL" id="JBHTAR010000011">
    <property type="protein sequence ID" value="MFC7200459.1"/>
    <property type="molecule type" value="Genomic_DNA"/>
</dbReference>